<sequence length="616" mass="66241">MKFPVRPFRALKLNASGRWSLLALLVGLAVGVASIAFEWTTQAVRRYTRGEFAGYPPEGSIGEHQFFDSANLAFSPWMVVVVITLGGLVSGLLVHWFAPEASGAGTDAAVDAFHNRKGMVNARVPWVKTIASAVTLGTGGSGGREGPIAQIGAGIGSTIADRFHLSSTDRRIMLAAGVGAGVGAMFRAPLAGAIFAAEILYSDADMEADVIVPSAIASIVAYSVYTRSISPEVRFQPIFGNDLAHTLDSPIELLPYTLLAIILMFMAAFYVRFFHATQKLFEAAPLWPHLRPALGALVAGLVGISLFVYSGHNAEILGVLGTGYGTLQHALNGDSGLTIGILATVAVVKMLTTSLSIGSGGSGGVFGPLMVIGGCAGAAFGQAAHAMFPEWVPYPEAYAVVGMAGFFSGVARAPISTIILIRELTGDFGLLVPTMLVCAITFVFSSKWILYTHQVASRLESPAHRGDFLVDVLEGLAVKDVYLKGRRLLMIHEGETLDEIVHRLAETNQHYFPVVDSNDAMVGLFSADDVRAYLYDETLWRLANARDVMISEFYRVSPDDDLNTAMQQFTTLNVDELPVVDPENPTKLLGFLGRKETIAAYNRRILEHRRETEQDV</sequence>
<keyword evidence="14" id="KW-1185">Reference proteome</keyword>
<dbReference type="EMBL" id="BAABRO010000018">
    <property type="protein sequence ID" value="GAA5509987.1"/>
    <property type="molecule type" value="Genomic_DNA"/>
</dbReference>
<dbReference type="Pfam" id="PF00654">
    <property type="entry name" value="Voltage_CLC"/>
    <property type="match status" value="1"/>
</dbReference>
<evidence type="ECO:0000256" key="5">
    <source>
        <dbReference type="ARBA" id="ARBA00023065"/>
    </source>
</evidence>
<dbReference type="Gene3D" id="1.10.3080.10">
    <property type="entry name" value="Clc chloride channel"/>
    <property type="match status" value="1"/>
</dbReference>
<dbReference type="InterPro" id="IPR050368">
    <property type="entry name" value="ClC-type_chloride_channel"/>
</dbReference>
<keyword evidence="2" id="KW-0813">Transport</keyword>
<evidence type="ECO:0000313" key="14">
    <source>
        <dbReference type="Proteomes" id="UP001416858"/>
    </source>
</evidence>
<feature type="domain" description="CBS" evidence="12">
    <location>
        <begin position="549"/>
        <end position="607"/>
    </location>
</feature>
<evidence type="ECO:0000256" key="6">
    <source>
        <dbReference type="ARBA" id="ARBA00023136"/>
    </source>
</evidence>
<evidence type="ECO:0000256" key="11">
    <source>
        <dbReference type="SAM" id="Phobius"/>
    </source>
</evidence>
<feature type="transmembrane region" description="Helical" evidence="11">
    <location>
        <begin position="428"/>
        <end position="451"/>
    </location>
</feature>
<evidence type="ECO:0000256" key="4">
    <source>
        <dbReference type="ARBA" id="ARBA00022989"/>
    </source>
</evidence>
<dbReference type="CDD" id="cd00400">
    <property type="entry name" value="Voltage_gated_ClC"/>
    <property type="match status" value="1"/>
</dbReference>
<name>A0ABP9VXX8_9BACT</name>
<feature type="transmembrane region" description="Helical" evidence="11">
    <location>
        <begin position="292"/>
        <end position="310"/>
    </location>
</feature>
<evidence type="ECO:0000256" key="7">
    <source>
        <dbReference type="ARBA" id="ARBA00023173"/>
    </source>
</evidence>
<dbReference type="InterPro" id="IPR046342">
    <property type="entry name" value="CBS_dom_sf"/>
</dbReference>
<dbReference type="SUPFAM" id="SSF54631">
    <property type="entry name" value="CBS-domain pair"/>
    <property type="match status" value="1"/>
</dbReference>
<dbReference type="PROSITE" id="PS51371">
    <property type="entry name" value="CBS"/>
    <property type="match status" value="2"/>
</dbReference>
<dbReference type="SUPFAM" id="SSF81340">
    <property type="entry name" value="Clc chloride channel"/>
    <property type="match status" value="1"/>
</dbReference>
<dbReference type="RefSeq" id="WP_345687527.1">
    <property type="nucleotide sequence ID" value="NZ_BAABRO010000018.1"/>
</dbReference>
<reference evidence="13 14" key="1">
    <citation type="submission" date="2024-02" db="EMBL/GenBank/DDBJ databases">
        <title>Rhodopirellula caenicola NBRC 110016.</title>
        <authorList>
            <person name="Ichikawa N."/>
            <person name="Katano-Makiyama Y."/>
            <person name="Hidaka K."/>
        </authorList>
    </citation>
    <scope>NUCLEOTIDE SEQUENCE [LARGE SCALE GENOMIC DNA]</scope>
    <source>
        <strain evidence="13 14">NBRC 110016</strain>
    </source>
</reference>
<dbReference type="PRINTS" id="PR00762">
    <property type="entry name" value="CLCHANNEL"/>
</dbReference>
<feature type="transmembrane region" description="Helical" evidence="11">
    <location>
        <begin position="363"/>
        <end position="385"/>
    </location>
</feature>
<organism evidence="13 14">
    <name type="scientific">Novipirellula caenicola</name>
    <dbReference type="NCBI Taxonomy" id="1536901"/>
    <lineage>
        <taxon>Bacteria</taxon>
        <taxon>Pseudomonadati</taxon>
        <taxon>Planctomycetota</taxon>
        <taxon>Planctomycetia</taxon>
        <taxon>Pirellulales</taxon>
        <taxon>Pirellulaceae</taxon>
        <taxon>Novipirellula</taxon>
    </lineage>
</organism>
<evidence type="ECO:0000256" key="9">
    <source>
        <dbReference type="ARBA" id="ARBA00023303"/>
    </source>
</evidence>
<proteinExistence type="predicted"/>
<feature type="transmembrane region" description="Helical" evidence="11">
    <location>
        <begin position="172"/>
        <end position="197"/>
    </location>
</feature>
<evidence type="ECO:0000259" key="12">
    <source>
        <dbReference type="PROSITE" id="PS51371"/>
    </source>
</evidence>
<feature type="transmembrane region" description="Helical" evidence="11">
    <location>
        <begin position="77"/>
        <end position="98"/>
    </location>
</feature>
<dbReference type="SMART" id="SM00116">
    <property type="entry name" value="CBS"/>
    <property type="match status" value="2"/>
</dbReference>
<keyword evidence="4 11" id="KW-1133">Transmembrane helix</keyword>
<evidence type="ECO:0000313" key="13">
    <source>
        <dbReference type="EMBL" id="GAA5509987.1"/>
    </source>
</evidence>
<protein>
    <submittedName>
        <fullName evidence="13">Voltage-gated ClC-type chloride channel ClcB</fullName>
    </submittedName>
</protein>
<comment type="subcellular location">
    <subcellularLocation>
        <location evidence="1">Membrane</location>
        <topology evidence="1">Multi-pass membrane protein</topology>
    </subcellularLocation>
</comment>
<dbReference type="Gene3D" id="3.10.580.10">
    <property type="entry name" value="CBS-domain"/>
    <property type="match status" value="1"/>
</dbReference>
<feature type="domain" description="CBS" evidence="12">
    <location>
        <begin position="482"/>
        <end position="542"/>
    </location>
</feature>
<feature type="transmembrane region" description="Helical" evidence="11">
    <location>
        <begin position="397"/>
        <end position="421"/>
    </location>
</feature>
<dbReference type="InterPro" id="IPR000644">
    <property type="entry name" value="CBS_dom"/>
</dbReference>
<keyword evidence="5" id="KW-0406">Ion transport</keyword>
<dbReference type="PANTHER" id="PTHR43427:SF6">
    <property type="entry name" value="CHLORIDE CHANNEL PROTEIN CLC-E"/>
    <property type="match status" value="1"/>
</dbReference>
<dbReference type="PANTHER" id="PTHR43427">
    <property type="entry name" value="CHLORIDE CHANNEL PROTEIN CLC-E"/>
    <property type="match status" value="1"/>
</dbReference>
<evidence type="ECO:0000256" key="3">
    <source>
        <dbReference type="ARBA" id="ARBA00022692"/>
    </source>
</evidence>
<evidence type="ECO:0000256" key="10">
    <source>
        <dbReference type="PROSITE-ProRule" id="PRU00703"/>
    </source>
</evidence>
<evidence type="ECO:0000256" key="8">
    <source>
        <dbReference type="ARBA" id="ARBA00023214"/>
    </source>
</evidence>
<keyword evidence="8" id="KW-0868">Chloride</keyword>
<comment type="caution">
    <text evidence="13">The sequence shown here is derived from an EMBL/GenBank/DDBJ whole genome shotgun (WGS) entry which is preliminary data.</text>
</comment>
<feature type="transmembrane region" description="Helical" evidence="11">
    <location>
        <begin position="330"/>
        <end position="351"/>
    </location>
</feature>
<dbReference type="Proteomes" id="UP001416858">
    <property type="component" value="Unassembled WGS sequence"/>
</dbReference>
<keyword evidence="9" id="KW-0407">Ion channel</keyword>
<dbReference type="Pfam" id="PF00571">
    <property type="entry name" value="CBS"/>
    <property type="match status" value="2"/>
</dbReference>
<keyword evidence="3 11" id="KW-0812">Transmembrane</keyword>
<evidence type="ECO:0000256" key="1">
    <source>
        <dbReference type="ARBA" id="ARBA00004141"/>
    </source>
</evidence>
<gene>
    <name evidence="13" type="primary">clcB</name>
    <name evidence="13" type="ORF">Rcae01_05492</name>
</gene>
<keyword evidence="6 11" id="KW-0472">Membrane</keyword>
<feature type="transmembrane region" description="Helical" evidence="11">
    <location>
        <begin position="253"/>
        <end position="271"/>
    </location>
</feature>
<dbReference type="InterPro" id="IPR001807">
    <property type="entry name" value="ClC"/>
</dbReference>
<dbReference type="InterPro" id="IPR014743">
    <property type="entry name" value="Cl-channel_core"/>
</dbReference>
<keyword evidence="10" id="KW-0129">CBS domain</keyword>
<keyword evidence="7" id="KW-0869">Chloride channel</keyword>
<evidence type="ECO:0000256" key="2">
    <source>
        <dbReference type="ARBA" id="ARBA00022448"/>
    </source>
</evidence>
<accession>A0ABP9VXX8</accession>